<name>A0A0E9ULH0_ANGAN</name>
<organism evidence="1">
    <name type="scientific">Anguilla anguilla</name>
    <name type="common">European freshwater eel</name>
    <name type="synonym">Muraena anguilla</name>
    <dbReference type="NCBI Taxonomy" id="7936"/>
    <lineage>
        <taxon>Eukaryota</taxon>
        <taxon>Metazoa</taxon>
        <taxon>Chordata</taxon>
        <taxon>Craniata</taxon>
        <taxon>Vertebrata</taxon>
        <taxon>Euteleostomi</taxon>
        <taxon>Actinopterygii</taxon>
        <taxon>Neopterygii</taxon>
        <taxon>Teleostei</taxon>
        <taxon>Anguilliformes</taxon>
        <taxon>Anguillidae</taxon>
        <taxon>Anguilla</taxon>
    </lineage>
</organism>
<sequence length="15" mass="1751">MKNGEQLVKLAHHVF</sequence>
<protein>
    <submittedName>
        <fullName evidence="1">Uncharacterized protein</fullName>
    </submittedName>
</protein>
<dbReference type="EMBL" id="GBXM01041930">
    <property type="protein sequence ID" value="JAH66647.1"/>
    <property type="molecule type" value="Transcribed_RNA"/>
</dbReference>
<accession>A0A0E9ULH0</accession>
<reference evidence="1" key="1">
    <citation type="submission" date="2014-11" db="EMBL/GenBank/DDBJ databases">
        <authorList>
            <person name="Amaro Gonzalez C."/>
        </authorList>
    </citation>
    <scope>NUCLEOTIDE SEQUENCE</scope>
</reference>
<evidence type="ECO:0000313" key="1">
    <source>
        <dbReference type="EMBL" id="JAH66647.1"/>
    </source>
</evidence>
<proteinExistence type="predicted"/>
<reference evidence="1" key="2">
    <citation type="journal article" date="2015" name="Fish Shellfish Immunol.">
        <title>Early steps in the European eel (Anguilla anguilla)-Vibrio vulnificus interaction in the gills: Role of the RtxA13 toxin.</title>
        <authorList>
            <person name="Callol A."/>
            <person name="Pajuelo D."/>
            <person name="Ebbesson L."/>
            <person name="Teles M."/>
            <person name="MacKenzie S."/>
            <person name="Amaro C."/>
        </authorList>
    </citation>
    <scope>NUCLEOTIDE SEQUENCE</scope>
</reference>